<dbReference type="Proteomes" id="UP000050640">
    <property type="component" value="Unplaced"/>
</dbReference>
<keyword evidence="1" id="KW-0677">Repeat</keyword>
<dbReference type="InterPro" id="IPR008160">
    <property type="entry name" value="Collagen"/>
</dbReference>
<name>A0A0R3S078_9BILA</name>
<sequence>VIEKIVWNKFLRFPLTRNIREISPKSSRLDRRRRQISRKLQEINFGNGNHMASVQEISSQIIPSTHGKERELQQSSNLTPPILKCLIIYPCPSGQPGLPGKQGPSGEPGIPGVDGMPGLPGIAIGYTPSGCIKCPAGPPGQKGPNGPPGEDGVPGEPGLAGVFSILGPPGPTGDPGPSGKPGAPGIPGTDGQYCICPPRNKTSATTSYPKPPAFQPSTLQSMNQQSSNELTSNTYASNTNAQIHSDTKSKVGPYYRKILGSMAHQIPGFEAKPILIPKQIQFNPFPVSGGSLSTIGSAVQYAGNYKLSHTVTPHTSIYRKTTDEANN</sequence>
<evidence type="ECO:0000313" key="4">
    <source>
        <dbReference type="WBParaSite" id="EEL_0000802001-mRNA-1"/>
    </source>
</evidence>
<evidence type="ECO:0000256" key="1">
    <source>
        <dbReference type="ARBA" id="ARBA00022737"/>
    </source>
</evidence>
<evidence type="ECO:0000256" key="2">
    <source>
        <dbReference type="SAM" id="MobiDB-lite"/>
    </source>
</evidence>
<dbReference type="STRING" id="1147741.A0A0R3S078"/>
<protein>
    <submittedName>
        <fullName evidence="4">Collagen triple helix repeat protein</fullName>
    </submittedName>
</protein>
<dbReference type="AlphaFoldDB" id="A0A0R3S078"/>
<reference evidence="4" key="1">
    <citation type="submission" date="2017-02" db="UniProtKB">
        <authorList>
            <consortium name="WormBaseParasite"/>
        </authorList>
    </citation>
    <scope>IDENTIFICATION</scope>
</reference>
<feature type="region of interest" description="Disordered" evidence="2">
    <location>
        <begin position="135"/>
        <end position="232"/>
    </location>
</feature>
<feature type="compositionally biased region" description="Low complexity" evidence="2">
    <location>
        <begin position="142"/>
        <end position="157"/>
    </location>
</feature>
<organism evidence="3 4">
    <name type="scientific">Elaeophora elaphi</name>
    <dbReference type="NCBI Taxonomy" id="1147741"/>
    <lineage>
        <taxon>Eukaryota</taxon>
        <taxon>Metazoa</taxon>
        <taxon>Ecdysozoa</taxon>
        <taxon>Nematoda</taxon>
        <taxon>Chromadorea</taxon>
        <taxon>Rhabditida</taxon>
        <taxon>Spirurina</taxon>
        <taxon>Spiruromorpha</taxon>
        <taxon>Filarioidea</taxon>
        <taxon>Onchocercidae</taxon>
        <taxon>Elaeophora</taxon>
    </lineage>
</organism>
<dbReference type="PANTHER" id="PTHR24637:SF421">
    <property type="entry name" value="CUTICLE COLLAGEN DPY-2"/>
    <property type="match status" value="1"/>
</dbReference>
<accession>A0A0R3S078</accession>
<proteinExistence type="predicted"/>
<keyword evidence="3" id="KW-1185">Reference proteome</keyword>
<dbReference type="WBParaSite" id="EEL_0000802001-mRNA-1">
    <property type="protein sequence ID" value="EEL_0000802001-mRNA-1"/>
    <property type="gene ID" value="EEL_0000802001"/>
</dbReference>
<feature type="compositionally biased region" description="Polar residues" evidence="2">
    <location>
        <begin position="215"/>
        <end position="232"/>
    </location>
</feature>
<dbReference type="Pfam" id="PF01391">
    <property type="entry name" value="Collagen"/>
    <property type="match status" value="1"/>
</dbReference>
<evidence type="ECO:0000313" key="3">
    <source>
        <dbReference type="Proteomes" id="UP000050640"/>
    </source>
</evidence>
<dbReference type="PANTHER" id="PTHR24637">
    <property type="entry name" value="COLLAGEN"/>
    <property type="match status" value="1"/>
</dbReference>